<comment type="similarity">
    <text evidence="2">Belongs to the bacterial solute-binding protein 2 family.</text>
</comment>
<accession>A0A7W7ZH85</accession>
<comment type="caution">
    <text evidence="6">The sequence shown here is derived from an EMBL/GenBank/DDBJ whole genome shotgun (WGS) entry which is preliminary data.</text>
</comment>
<evidence type="ECO:0000259" key="5">
    <source>
        <dbReference type="Pfam" id="PF13407"/>
    </source>
</evidence>
<feature type="chain" id="PRO_5030590616" evidence="4">
    <location>
        <begin position="20"/>
        <end position="324"/>
    </location>
</feature>
<keyword evidence="3 4" id="KW-0732">Signal</keyword>
<protein>
    <submittedName>
        <fullName evidence="6">Ribose transport system substrate-binding protein</fullName>
    </submittedName>
</protein>
<dbReference type="Proteomes" id="UP000540989">
    <property type="component" value="Unassembled WGS sequence"/>
</dbReference>
<name>A0A7W7ZH85_9BACT</name>
<dbReference type="InterPro" id="IPR028082">
    <property type="entry name" value="Peripla_BP_I"/>
</dbReference>
<gene>
    <name evidence="6" type="ORF">HDF16_003939</name>
</gene>
<evidence type="ECO:0000256" key="2">
    <source>
        <dbReference type="ARBA" id="ARBA00007639"/>
    </source>
</evidence>
<evidence type="ECO:0000256" key="4">
    <source>
        <dbReference type="SAM" id="SignalP"/>
    </source>
</evidence>
<dbReference type="EMBL" id="JACHIP010000005">
    <property type="protein sequence ID" value="MBB5059216.1"/>
    <property type="molecule type" value="Genomic_DNA"/>
</dbReference>
<keyword evidence="7" id="KW-1185">Reference proteome</keyword>
<dbReference type="PANTHER" id="PTHR46847">
    <property type="entry name" value="D-ALLOSE-BINDING PERIPLASMIC PROTEIN-RELATED"/>
    <property type="match status" value="1"/>
</dbReference>
<dbReference type="GO" id="GO:0030313">
    <property type="term" value="C:cell envelope"/>
    <property type="evidence" value="ECO:0007669"/>
    <property type="project" value="UniProtKB-SubCell"/>
</dbReference>
<comment type="subcellular location">
    <subcellularLocation>
        <location evidence="1">Cell envelope</location>
    </subcellularLocation>
</comment>
<dbReference type="Pfam" id="PF13407">
    <property type="entry name" value="Peripla_BP_4"/>
    <property type="match status" value="1"/>
</dbReference>
<organism evidence="6 7">
    <name type="scientific">Granulicella aggregans</name>
    <dbReference type="NCBI Taxonomy" id="474949"/>
    <lineage>
        <taxon>Bacteria</taxon>
        <taxon>Pseudomonadati</taxon>
        <taxon>Acidobacteriota</taxon>
        <taxon>Terriglobia</taxon>
        <taxon>Terriglobales</taxon>
        <taxon>Acidobacteriaceae</taxon>
        <taxon>Granulicella</taxon>
    </lineage>
</organism>
<dbReference type="Gene3D" id="3.40.50.2300">
    <property type="match status" value="2"/>
</dbReference>
<sequence>MSSSAGFRRWLMASLMLLAVVAGCRRAPKQITLIPITTGVPLWDAAHAGAVVGAASCGLGVHYNGPARDDDLQGQLTLFDNSRRGEYAGIILVPIQAQALRNPVQRAASAGLPIVVIGEDLGIRRSNVAYFLSDERLGGQMAADEIGALLHGKGAVAIMGLDLNRSSSLERERGFEAELSKSFPGIQVVGRRSGSVNLAQEQQIGQELLSLPVQVDALVALSAASTRGAYFAKLNQADPRPLHIVGFDQDLLMPINTGEIDAIVAMRTRQIGKMAAEAICAGVRGEPMKAGTVVQPLLVTAANIGGAEVADELLDRAWWDERKE</sequence>
<dbReference type="GO" id="GO:0030246">
    <property type="term" value="F:carbohydrate binding"/>
    <property type="evidence" value="ECO:0007669"/>
    <property type="project" value="UniProtKB-ARBA"/>
</dbReference>
<dbReference type="RefSeq" id="WP_184220273.1">
    <property type="nucleotide sequence ID" value="NZ_JACHIP010000005.1"/>
</dbReference>
<dbReference type="InterPro" id="IPR025997">
    <property type="entry name" value="SBP_2_dom"/>
</dbReference>
<reference evidence="6 7" key="1">
    <citation type="submission" date="2020-08" db="EMBL/GenBank/DDBJ databases">
        <title>Genomic Encyclopedia of Type Strains, Phase IV (KMG-V): Genome sequencing to study the core and pangenomes of soil and plant-associated prokaryotes.</title>
        <authorList>
            <person name="Whitman W."/>
        </authorList>
    </citation>
    <scope>NUCLEOTIDE SEQUENCE [LARGE SCALE GENOMIC DNA]</scope>
    <source>
        <strain evidence="6 7">M8UP14</strain>
    </source>
</reference>
<evidence type="ECO:0000313" key="6">
    <source>
        <dbReference type="EMBL" id="MBB5059216.1"/>
    </source>
</evidence>
<proteinExistence type="inferred from homology"/>
<evidence type="ECO:0000256" key="3">
    <source>
        <dbReference type="ARBA" id="ARBA00022729"/>
    </source>
</evidence>
<dbReference type="PANTHER" id="PTHR46847:SF1">
    <property type="entry name" value="D-ALLOSE-BINDING PERIPLASMIC PROTEIN-RELATED"/>
    <property type="match status" value="1"/>
</dbReference>
<feature type="signal peptide" evidence="4">
    <location>
        <begin position="1"/>
        <end position="19"/>
    </location>
</feature>
<dbReference type="SUPFAM" id="SSF53822">
    <property type="entry name" value="Periplasmic binding protein-like I"/>
    <property type="match status" value="1"/>
</dbReference>
<dbReference type="AlphaFoldDB" id="A0A7W7ZH85"/>
<feature type="domain" description="Periplasmic binding protein" evidence="5">
    <location>
        <begin position="31"/>
        <end position="286"/>
    </location>
</feature>
<evidence type="ECO:0000256" key="1">
    <source>
        <dbReference type="ARBA" id="ARBA00004196"/>
    </source>
</evidence>
<evidence type="ECO:0000313" key="7">
    <source>
        <dbReference type="Proteomes" id="UP000540989"/>
    </source>
</evidence>